<proteinExistence type="predicted"/>
<protein>
    <submittedName>
        <fullName evidence="3">Pentatricopeptide repeat-containing protein</fullName>
    </submittedName>
</protein>
<dbReference type="Pfam" id="PF13041">
    <property type="entry name" value="PPR_2"/>
    <property type="match status" value="1"/>
</dbReference>
<evidence type="ECO:0000256" key="1">
    <source>
        <dbReference type="ARBA" id="ARBA00022737"/>
    </source>
</evidence>
<accession>A0ABR2MPJ3</accession>
<dbReference type="Pfam" id="PF12854">
    <property type="entry name" value="PPR_1"/>
    <property type="match status" value="1"/>
</dbReference>
<feature type="repeat" description="PPR" evidence="2">
    <location>
        <begin position="78"/>
        <end position="108"/>
    </location>
</feature>
<evidence type="ECO:0000313" key="4">
    <source>
        <dbReference type="Proteomes" id="UP001412067"/>
    </source>
</evidence>
<gene>
    <name evidence="3" type="primary">PCMP-H77</name>
    <name evidence="3" type="ORF">KSP40_PGU020795</name>
</gene>
<dbReference type="Gene3D" id="1.25.40.10">
    <property type="entry name" value="Tetratricopeptide repeat domain"/>
    <property type="match status" value="3"/>
</dbReference>
<dbReference type="Proteomes" id="UP001412067">
    <property type="component" value="Unassembled WGS sequence"/>
</dbReference>
<feature type="repeat" description="PPR" evidence="2">
    <location>
        <begin position="109"/>
        <end position="143"/>
    </location>
</feature>
<organism evidence="3 4">
    <name type="scientific">Platanthera guangdongensis</name>
    <dbReference type="NCBI Taxonomy" id="2320717"/>
    <lineage>
        <taxon>Eukaryota</taxon>
        <taxon>Viridiplantae</taxon>
        <taxon>Streptophyta</taxon>
        <taxon>Embryophyta</taxon>
        <taxon>Tracheophyta</taxon>
        <taxon>Spermatophyta</taxon>
        <taxon>Magnoliopsida</taxon>
        <taxon>Liliopsida</taxon>
        <taxon>Asparagales</taxon>
        <taxon>Orchidaceae</taxon>
        <taxon>Orchidoideae</taxon>
        <taxon>Orchideae</taxon>
        <taxon>Orchidinae</taxon>
        <taxon>Platanthera</taxon>
    </lineage>
</organism>
<dbReference type="InterPro" id="IPR011990">
    <property type="entry name" value="TPR-like_helical_dom_sf"/>
</dbReference>
<evidence type="ECO:0000313" key="3">
    <source>
        <dbReference type="EMBL" id="KAK8965494.1"/>
    </source>
</evidence>
<dbReference type="PANTHER" id="PTHR47926">
    <property type="entry name" value="PENTATRICOPEPTIDE REPEAT-CONTAINING PROTEIN"/>
    <property type="match status" value="1"/>
</dbReference>
<reference evidence="3 4" key="1">
    <citation type="journal article" date="2022" name="Nat. Plants">
        <title>Genomes of leafy and leafless Platanthera orchids illuminate the evolution of mycoheterotrophy.</title>
        <authorList>
            <person name="Li M.H."/>
            <person name="Liu K.W."/>
            <person name="Li Z."/>
            <person name="Lu H.C."/>
            <person name="Ye Q.L."/>
            <person name="Zhang D."/>
            <person name="Wang J.Y."/>
            <person name="Li Y.F."/>
            <person name="Zhong Z.M."/>
            <person name="Liu X."/>
            <person name="Yu X."/>
            <person name="Liu D.K."/>
            <person name="Tu X.D."/>
            <person name="Liu B."/>
            <person name="Hao Y."/>
            <person name="Liao X.Y."/>
            <person name="Jiang Y.T."/>
            <person name="Sun W.H."/>
            <person name="Chen J."/>
            <person name="Chen Y.Q."/>
            <person name="Ai Y."/>
            <person name="Zhai J.W."/>
            <person name="Wu S.S."/>
            <person name="Zhou Z."/>
            <person name="Hsiao Y.Y."/>
            <person name="Wu W.L."/>
            <person name="Chen Y.Y."/>
            <person name="Lin Y.F."/>
            <person name="Hsu J.L."/>
            <person name="Li C.Y."/>
            <person name="Wang Z.W."/>
            <person name="Zhao X."/>
            <person name="Zhong W.Y."/>
            <person name="Ma X.K."/>
            <person name="Ma L."/>
            <person name="Huang J."/>
            <person name="Chen G.Z."/>
            <person name="Huang M.Z."/>
            <person name="Huang L."/>
            <person name="Peng D.H."/>
            <person name="Luo Y.B."/>
            <person name="Zou S.Q."/>
            <person name="Chen S.P."/>
            <person name="Lan S."/>
            <person name="Tsai W.C."/>
            <person name="Van de Peer Y."/>
            <person name="Liu Z.J."/>
        </authorList>
    </citation>
    <scope>NUCLEOTIDE SEQUENCE [LARGE SCALE GENOMIC DNA]</scope>
    <source>
        <strain evidence="3">Lor288</strain>
    </source>
</reference>
<dbReference type="InterPro" id="IPR002885">
    <property type="entry name" value="PPR_rpt"/>
</dbReference>
<keyword evidence="1" id="KW-0677">Repeat</keyword>
<dbReference type="EMBL" id="JBBWWR010000006">
    <property type="protein sequence ID" value="KAK8965494.1"/>
    <property type="molecule type" value="Genomic_DNA"/>
</dbReference>
<evidence type="ECO:0000256" key="2">
    <source>
        <dbReference type="PROSITE-ProRule" id="PRU00708"/>
    </source>
</evidence>
<feature type="repeat" description="PPR" evidence="2">
    <location>
        <begin position="179"/>
        <end position="213"/>
    </location>
</feature>
<dbReference type="InterPro" id="IPR046960">
    <property type="entry name" value="PPR_At4g14850-like_plant"/>
</dbReference>
<comment type="caution">
    <text evidence="3">The sequence shown here is derived from an EMBL/GenBank/DDBJ whole genome shotgun (WGS) entry which is preliminary data.</text>
</comment>
<dbReference type="PROSITE" id="PS51375">
    <property type="entry name" value="PPR"/>
    <property type="match status" value="3"/>
</dbReference>
<dbReference type="NCBIfam" id="TIGR00756">
    <property type="entry name" value="PPR"/>
    <property type="match status" value="3"/>
</dbReference>
<keyword evidence="4" id="KW-1185">Reference proteome</keyword>
<sequence length="237" mass="26592">MLLRSVQPNQFTFPSLLKSLSAAGDARSLIDGRQVHAHVFKLGFHPNSFSQNNLIAFYFTCALHADSRRVLDKMLPHDVLSWTTMLGDLCHFGLVDEARNLFDIMPERKSVSWNAMISGYVKNESFAEAFELFPQMLNNGIWPDKFAAATMLGACTGLMALSQGEWIHAQIKKSEIDLDLKLVSTIIDMYCKCGRLEKAYEVFNGLPTKWLSSWNCMIGGLAIHGHGEAAIKLFKEM</sequence>
<dbReference type="Pfam" id="PF01535">
    <property type="entry name" value="PPR"/>
    <property type="match status" value="2"/>
</dbReference>
<name>A0ABR2MPJ3_9ASPA</name>
<dbReference type="PANTHER" id="PTHR47926:SF402">
    <property type="entry name" value="TETRATRICOPEPTIDE-LIKE HELICAL DOMAIN SUPERFAMILY, DYW DOMAIN-CONTAINING PROTEIN"/>
    <property type="match status" value="1"/>
</dbReference>